<gene>
    <name evidence="3" type="ORF">H4W31_005303</name>
</gene>
<name>A0A927M9Y2_9ACTN</name>
<feature type="domain" description="Trehalose synthase N-terminal" evidence="2">
    <location>
        <begin position="82"/>
        <end position="170"/>
    </location>
</feature>
<accession>A0A927M9Y2</accession>
<protein>
    <recommendedName>
        <fullName evidence="2">Trehalose synthase N-terminal domain-containing protein</fullName>
    </recommendedName>
</protein>
<dbReference type="Proteomes" id="UP000649753">
    <property type="component" value="Unassembled WGS sequence"/>
</dbReference>
<feature type="region of interest" description="Disordered" evidence="1">
    <location>
        <begin position="24"/>
        <end position="54"/>
    </location>
</feature>
<dbReference type="AlphaFoldDB" id="A0A927M9Y2"/>
<keyword evidence="4" id="KW-1185">Reference proteome</keyword>
<proteinExistence type="predicted"/>
<dbReference type="EMBL" id="JADBEB010000001">
    <property type="protein sequence ID" value="MBE1489665.1"/>
    <property type="molecule type" value="Genomic_DNA"/>
</dbReference>
<organism evidence="3 4">
    <name type="scientific">Plantactinospora soyae</name>
    <dbReference type="NCBI Taxonomy" id="1544732"/>
    <lineage>
        <taxon>Bacteria</taxon>
        <taxon>Bacillati</taxon>
        <taxon>Actinomycetota</taxon>
        <taxon>Actinomycetes</taxon>
        <taxon>Micromonosporales</taxon>
        <taxon>Micromonosporaceae</taxon>
        <taxon>Plantactinospora</taxon>
    </lineage>
</organism>
<reference evidence="3" key="1">
    <citation type="submission" date="2020-10" db="EMBL/GenBank/DDBJ databases">
        <title>Sequencing the genomes of 1000 actinobacteria strains.</title>
        <authorList>
            <person name="Klenk H.-P."/>
        </authorList>
    </citation>
    <scope>NUCLEOTIDE SEQUENCE</scope>
    <source>
        <strain evidence="3">DSM 46832</strain>
    </source>
</reference>
<sequence>MTMTARADRRGRPACVTYAIAASTARSSTRRRPPPCRRTGAGGINGRDLPQTVRRPGTDHHLVHEDKSCPSPTIIQTRQTLSDPAVFNVTKRIHHRLRGVDRGALPDEGEHAGLLAFAQENADRLLAVVAPADIEVLHDPQTVAMIPRLVAAGVPVAWRCHIGTSAADQTSIFTGDCLAQF</sequence>
<evidence type="ECO:0000256" key="1">
    <source>
        <dbReference type="SAM" id="MobiDB-lite"/>
    </source>
</evidence>
<dbReference type="Pfam" id="PF21269">
    <property type="entry name" value="TreT_GT1"/>
    <property type="match status" value="1"/>
</dbReference>
<comment type="caution">
    <text evidence="3">The sequence shown here is derived from an EMBL/GenBank/DDBJ whole genome shotgun (WGS) entry which is preliminary data.</text>
</comment>
<evidence type="ECO:0000313" key="4">
    <source>
        <dbReference type="Proteomes" id="UP000649753"/>
    </source>
</evidence>
<dbReference type="Gene3D" id="3.40.50.2000">
    <property type="entry name" value="Glycogen Phosphorylase B"/>
    <property type="match status" value="1"/>
</dbReference>
<evidence type="ECO:0000259" key="2">
    <source>
        <dbReference type="Pfam" id="PF21269"/>
    </source>
</evidence>
<evidence type="ECO:0000313" key="3">
    <source>
        <dbReference type="EMBL" id="MBE1489665.1"/>
    </source>
</evidence>
<dbReference type="InterPro" id="IPR049438">
    <property type="entry name" value="TreT_GT1"/>
</dbReference>